<dbReference type="GO" id="GO:0003755">
    <property type="term" value="F:peptidyl-prolyl cis-trans isomerase activity"/>
    <property type="evidence" value="ECO:0007669"/>
    <property type="project" value="UniProtKB-KW"/>
</dbReference>
<evidence type="ECO:0000256" key="8">
    <source>
        <dbReference type="ARBA" id="ARBA00023186"/>
    </source>
</evidence>
<keyword evidence="14 16" id="KW-0413">Isomerase</keyword>
<evidence type="ECO:0000256" key="11">
    <source>
        <dbReference type="ARBA" id="ARBA00038408"/>
    </source>
</evidence>
<keyword evidence="14" id="KW-0697">Rotamase</keyword>
<protein>
    <recommendedName>
        <fullName evidence="2">Parvulin-like PPIase</fullName>
    </recommendedName>
    <alternativeName>
        <fullName evidence="9">Peptidyl-prolyl cis-trans isomerase plp</fullName>
    </alternativeName>
    <alternativeName>
        <fullName evidence="12">Periplasmic chaperone PpiD</fullName>
    </alternativeName>
    <alternativeName>
        <fullName evidence="13">Periplasmic folding chaperone</fullName>
    </alternativeName>
    <alternativeName>
        <fullName evidence="10">Rotamase plp</fullName>
    </alternativeName>
</protein>
<dbReference type="InterPro" id="IPR046357">
    <property type="entry name" value="PPIase_dom_sf"/>
</dbReference>
<keyword evidence="4" id="KW-0997">Cell inner membrane</keyword>
<sequence length="646" mass="68474">MLTNLRRAIFSTPGKIIALIVLVIIAVAFGMADISGVGGGAASSSALVTVGDKKLTEQELQDRLKNALDRIRQEQPMLDMTQFVNTGGFEQVLDQVINGMALEEYALQQGMTVSKASIDGQIASLPAFQGFDGKFSQQRFDDLLKQQNITADQVRADFRRETLVQWLVGPTIGASQVPTQLALPYASLLLERRKGLVGYVPIGAIDPGKAPTAAEIEGFYKKNTARYTLPERRVVRYAIVRPEQFAETAKATDAEIAAAYKANAAQYAASTRRNLAQIIVADENAAKTIAAKVKGGTSMADAAKAAGLAPSTIDNAEKAAFARASSDAIANAAFAADQGAVVGPLKSPLGWHIVRVEGIEQVAGKTLDQVRSELADEITKRKEAEALADLRAKIDGAIADNSTFDEAVAEAKLKAETSAPLFADGRAAMDGEAPDPALAQIATAGFAMETGDDPQLAPIGQDGGFALVKTERVIPAAPRPLAEIRDQVTADFIRDRQLQGARKAASAILAKLNKGTPMAQAIQESGLRLPPPQPLDASRGQLSQMGNQLPPPVRLMFSMAEKKAKMTAAPQGGGYWIVWLEDIEEGNAKGNDALIAQTRGQLGQLVGNEYVEQFAAAARKAVKVERNEAAIARLKAQLGGQATGGN</sequence>
<comment type="similarity">
    <text evidence="11">Belongs to the PpiD chaperone family.</text>
</comment>
<evidence type="ECO:0000256" key="6">
    <source>
        <dbReference type="ARBA" id="ARBA00022989"/>
    </source>
</evidence>
<dbReference type="Pfam" id="PF13145">
    <property type="entry name" value="Rotamase_2"/>
    <property type="match status" value="1"/>
</dbReference>
<keyword evidence="17" id="KW-1185">Reference proteome</keyword>
<dbReference type="OrthoDB" id="9768393at2"/>
<evidence type="ECO:0000256" key="10">
    <source>
        <dbReference type="ARBA" id="ARBA00031484"/>
    </source>
</evidence>
<keyword evidence="7" id="KW-0472">Membrane</keyword>
<dbReference type="GO" id="GO:0005886">
    <property type="term" value="C:plasma membrane"/>
    <property type="evidence" value="ECO:0007669"/>
    <property type="project" value="UniProtKB-SubCell"/>
</dbReference>
<feature type="domain" description="PpiC" evidence="15">
    <location>
        <begin position="270"/>
        <end position="358"/>
    </location>
</feature>
<comment type="subcellular location">
    <subcellularLocation>
        <location evidence="1">Cell inner membrane</location>
        <topology evidence="1">Single-pass type II membrane protein</topology>
        <orientation evidence="1">Periplasmic side</orientation>
    </subcellularLocation>
</comment>
<proteinExistence type="inferred from homology"/>
<evidence type="ECO:0000256" key="3">
    <source>
        <dbReference type="ARBA" id="ARBA00022475"/>
    </source>
</evidence>
<evidence type="ECO:0000256" key="1">
    <source>
        <dbReference type="ARBA" id="ARBA00004382"/>
    </source>
</evidence>
<dbReference type="PROSITE" id="PS50198">
    <property type="entry name" value="PPIC_PPIASE_2"/>
    <property type="match status" value="1"/>
</dbReference>
<keyword evidence="5" id="KW-0812">Transmembrane</keyword>
<evidence type="ECO:0000256" key="12">
    <source>
        <dbReference type="ARBA" id="ARBA00040743"/>
    </source>
</evidence>
<evidence type="ECO:0000256" key="7">
    <source>
        <dbReference type="ARBA" id="ARBA00023136"/>
    </source>
</evidence>
<dbReference type="Proteomes" id="UP000318055">
    <property type="component" value="Chromosome"/>
</dbReference>
<evidence type="ECO:0000256" key="14">
    <source>
        <dbReference type="PROSITE-ProRule" id="PRU00278"/>
    </source>
</evidence>
<evidence type="ECO:0000259" key="15">
    <source>
        <dbReference type="PROSITE" id="PS50198"/>
    </source>
</evidence>
<dbReference type="InterPro" id="IPR000297">
    <property type="entry name" value="PPIase_PpiC"/>
</dbReference>
<gene>
    <name evidence="16" type="ORF">FPZ54_05315</name>
</gene>
<reference evidence="16 17" key="1">
    <citation type="submission" date="2019-07" db="EMBL/GenBank/DDBJ databases">
        <title>Sphingomonas alkalisoli sp. nov., isolated from rhizosphere soil of Suaedae salsa.</title>
        <authorList>
            <person name="Zhang H."/>
            <person name="Xu L."/>
            <person name="Zhang J.-X."/>
            <person name="Sun J.-Q."/>
        </authorList>
    </citation>
    <scope>NUCLEOTIDE SEQUENCE [LARGE SCALE GENOMIC DNA]</scope>
    <source>
        <strain evidence="16 17">XS-10</strain>
    </source>
</reference>
<dbReference type="Gene3D" id="3.10.50.40">
    <property type="match status" value="1"/>
</dbReference>
<name>A0A518RDH9_9SPHN</name>
<keyword evidence="8" id="KW-0143">Chaperone</keyword>
<dbReference type="InterPro" id="IPR052029">
    <property type="entry name" value="PpiD_chaperone"/>
</dbReference>
<evidence type="ECO:0000256" key="4">
    <source>
        <dbReference type="ARBA" id="ARBA00022519"/>
    </source>
</evidence>
<dbReference type="PANTHER" id="PTHR47529">
    <property type="entry name" value="PEPTIDYL-PROLYL CIS-TRANS ISOMERASE D"/>
    <property type="match status" value="1"/>
</dbReference>
<evidence type="ECO:0000256" key="13">
    <source>
        <dbReference type="ARBA" id="ARBA00042775"/>
    </source>
</evidence>
<dbReference type="PANTHER" id="PTHR47529:SF1">
    <property type="entry name" value="PERIPLASMIC CHAPERONE PPID"/>
    <property type="match status" value="1"/>
</dbReference>
<dbReference type="SUPFAM" id="SSF109998">
    <property type="entry name" value="Triger factor/SurA peptide-binding domain-like"/>
    <property type="match status" value="1"/>
</dbReference>
<evidence type="ECO:0000256" key="2">
    <source>
        <dbReference type="ARBA" id="ARBA00018370"/>
    </source>
</evidence>
<keyword evidence="6" id="KW-1133">Transmembrane helix</keyword>
<organism evidence="16 17">
    <name type="scientific">Sphingomonas suaedae</name>
    <dbReference type="NCBI Taxonomy" id="2599297"/>
    <lineage>
        <taxon>Bacteria</taxon>
        <taxon>Pseudomonadati</taxon>
        <taxon>Pseudomonadota</taxon>
        <taxon>Alphaproteobacteria</taxon>
        <taxon>Sphingomonadales</taxon>
        <taxon>Sphingomonadaceae</taxon>
        <taxon>Sphingomonas</taxon>
    </lineage>
</organism>
<keyword evidence="3" id="KW-1003">Cell membrane</keyword>
<evidence type="ECO:0000313" key="16">
    <source>
        <dbReference type="EMBL" id="QDX25499.1"/>
    </source>
</evidence>
<dbReference type="InterPro" id="IPR027304">
    <property type="entry name" value="Trigger_fact/SurA_dom_sf"/>
</dbReference>
<dbReference type="KEGG" id="ssua:FPZ54_05315"/>
<dbReference type="SUPFAM" id="SSF54534">
    <property type="entry name" value="FKBP-like"/>
    <property type="match status" value="1"/>
</dbReference>
<evidence type="ECO:0000256" key="9">
    <source>
        <dbReference type="ARBA" id="ARBA00030642"/>
    </source>
</evidence>
<dbReference type="RefSeq" id="WP_145845531.1">
    <property type="nucleotide sequence ID" value="NZ_CP042239.1"/>
</dbReference>
<evidence type="ECO:0000256" key="5">
    <source>
        <dbReference type="ARBA" id="ARBA00022692"/>
    </source>
</evidence>
<dbReference type="Gene3D" id="1.10.4030.10">
    <property type="entry name" value="Porin chaperone SurA, peptide-binding domain"/>
    <property type="match status" value="1"/>
</dbReference>
<dbReference type="EMBL" id="CP042239">
    <property type="protein sequence ID" value="QDX25499.1"/>
    <property type="molecule type" value="Genomic_DNA"/>
</dbReference>
<accession>A0A518RDH9</accession>
<evidence type="ECO:0000313" key="17">
    <source>
        <dbReference type="Proteomes" id="UP000318055"/>
    </source>
</evidence>
<dbReference type="Pfam" id="PF13624">
    <property type="entry name" value="SurA_N_3"/>
    <property type="match status" value="1"/>
</dbReference>
<dbReference type="AlphaFoldDB" id="A0A518RDH9"/>